<dbReference type="Proteomes" id="UP000011086">
    <property type="component" value="Unassembled WGS sequence"/>
</dbReference>
<name>A0AA97NLL7_PYRO3</name>
<reference evidence="1" key="1">
    <citation type="journal article" date="2012" name="PLoS Genet.">
        <title>Comparative analysis of the genomes of two field isolates of the rice blast fungus Magnaporthe oryzae.</title>
        <authorList>
            <person name="Xue M."/>
            <person name="Yang J."/>
            <person name="Li Z."/>
            <person name="Hu S."/>
            <person name="Yao N."/>
            <person name="Dean R.A."/>
            <person name="Zhao W."/>
            <person name="Shen M."/>
            <person name="Zhang H."/>
            <person name="Li C."/>
            <person name="Liu L."/>
            <person name="Cao L."/>
            <person name="Xu X."/>
            <person name="Xing Y."/>
            <person name="Hsiang T."/>
            <person name="Zhang Z."/>
            <person name="Xu J.R."/>
            <person name="Peng Y.L."/>
        </authorList>
    </citation>
    <scope>NUCLEOTIDE SEQUENCE</scope>
    <source>
        <strain evidence="1">Y34</strain>
    </source>
</reference>
<protein>
    <submittedName>
        <fullName evidence="1">Uncharacterized protein</fullName>
    </submittedName>
</protein>
<organism evidence="1">
    <name type="scientific">Pyricularia oryzae (strain Y34)</name>
    <name type="common">Rice blast fungus</name>
    <name type="synonym">Magnaporthe oryzae</name>
    <dbReference type="NCBI Taxonomy" id="1143189"/>
    <lineage>
        <taxon>Eukaryota</taxon>
        <taxon>Fungi</taxon>
        <taxon>Dikarya</taxon>
        <taxon>Ascomycota</taxon>
        <taxon>Pezizomycotina</taxon>
        <taxon>Sordariomycetes</taxon>
        <taxon>Sordariomycetidae</taxon>
        <taxon>Magnaporthales</taxon>
        <taxon>Pyriculariaceae</taxon>
        <taxon>Pyricularia</taxon>
    </lineage>
</organism>
<sequence length="90" mass="9355">MLGRGVLVITSYSTGLKVHGPLKKMGSPADVSNGMGIQSFGRLLAKRCVPVVVHRQEVISEALGTSVINDAFVIAKDGTADGIFDQSGAL</sequence>
<dbReference type="EMBL" id="JH793795">
    <property type="protein sequence ID" value="ELQ32406.1"/>
    <property type="molecule type" value="Genomic_DNA"/>
</dbReference>
<gene>
    <name evidence="1" type="ORF">OOU_Y34scaffold01167g2</name>
</gene>
<evidence type="ECO:0000313" key="1">
    <source>
        <dbReference type="EMBL" id="ELQ32406.1"/>
    </source>
</evidence>
<dbReference type="AlphaFoldDB" id="A0AA97NLL7"/>
<accession>A0AA97NLL7</accession>
<proteinExistence type="predicted"/>